<name>Q7WTV6_PSEPU</name>
<evidence type="ECO:0000259" key="10">
    <source>
        <dbReference type="PROSITE" id="PS51007"/>
    </source>
</evidence>
<keyword evidence="9" id="KW-0732">Signal</keyword>
<keyword evidence="6 8" id="KW-0408">Iron</keyword>
<keyword evidence="3 8" id="KW-0349">Heme</keyword>
<dbReference type="AlphaFoldDB" id="Q7WTV6"/>
<evidence type="ECO:0000256" key="9">
    <source>
        <dbReference type="SAM" id="SignalP"/>
    </source>
</evidence>
<evidence type="ECO:0000256" key="1">
    <source>
        <dbReference type="ARBA" id="ARBA00021020"/>
    </source>
</evidence>
<proteinExistence type="predicted"/>
<dbReference type="Gene3D" id="1.10.760.10">
    <property type="entry name" value="Cytochrome c-like domain"/>
    <property type="match status" value="1"/>
</dbReference>
<dbReference type="GO" id="GO:0020037">
    <property type="term" value="F:heme binding"/>
    <property type="evidence" value="ECO:0007669"/>
    <property type="project" value="InterPro"/>
</dbReference>
<accession>Q7WTV6</accession>
<keyword evidence="4 8" id="KW-0479">Metal-binding</keyword>
<feature type="domain" description="Cytochrome c" evidence="10">
    <location>
        <begin position="19"/>
        <end position="103"/>
    </location>
</feature>
<dbReference type="SUPFAM" id="SSF46626">
    <property type="entry name" value="Cytochrome c"/>
    <property type="match status" value="1"/>
</dbReference>
<dbReference type="EMBL" id="AY279525">
    <property type="protein sequence ID" value="AAQ16651.1"/>
    <property type="molecule type" value="Genomic_DNA"/>
</dbReference>
<evidence type="ECO:0000256" key="5">
    <source>
        <dbReference type="ARBA" id="ARBA00022982"/>
    </source>
</evidence>
<dbReference type="PROSITE" id="PS51007">
    <property type="entry name" value="CYTC"/>
    <property type="match status" value="1"/>
</dbReference>
<feature type="binding site" description="covalent" evidence="8">
    <location>
        <position position="37"/>
    </location>
    <ligand>
        <name>heme c</name>
        <dbReference type="ChEBI" id="CHEBI:61717"/>
    </ligand>
</feature>
<evidence type="ECO:0000256" key="4">
    <source>
        <dbReference type="ARBA" id="ARBA00022723"/>
    </source>
</evidence>
<evidence type="ECO:0000256" key="3">
    <source>
        <dbReference type="ARBA" id="ARBA00022617"/>
    </source>
</evidence>
<sequence length="103" mass="11168">MSVHRKLLPVALMAVAQIASAQEGEEIFKAKPCVACHAVETKTMGPGLKQIAQKYQYDPAAEGRLAGHIRNGTKGNWGNMPMPPNNVTEDEAKILSAWILSLK</sequence>
<evidence type="ECO:0000256" key="2">
    <source>
        <dbReference type="ARBA" id="ARBA00022448"/>
    </source>
</evidence>
<feature type="binding site" description="covalent" evidence="8">
    <location>
        <position position="33"/>
    </location>
    <ligand>
        <name>heme c</name>
        <dbReference type="ChEBI" id="CHEBI:61717"/>
    </ligand>
</feature>
<feature type="binding site" description="covalent" evidence="8">
    <location>
        <position position="82"/>
    </location>
    <ligand>
        <name>heme c</name>
        <dbReference type="ChEBI" id="CHEBI:61717"/>
    </ligand>
</feature>
<dbReference type="InterPro" id="IPR002324">
    <property type="entry name" value="Cyt_c_ID"/>
</dbReference>
<organism evidence="11">
    <name type="scientific">Pseudomonas putida</name>
    <name type="common">Arthrobacter siderocapsulatus</name>
    <dbReference type="NCBI Taxonomy" id="303"/>
    <lineage>
        <taxon>Bacteria</taxon>
        <taxon>Pseudomonadati</taxon>
        <taxon>Pseudomonadota</taxon>
        <taxon>Gammaproteobacteria</taxon>
        <taxon>Pseudomonadales</taxon>
        <taxon>Pseudomonadaceae</taxon>
        <taxon>Pseudomonas</taxon>
    </lineage>
</organism>
<keyword evidence="2" id="KW-0813">Transport</keyword>
<dbReference type="GO" id="GO:0005506">
    <property type="term" value="F:iron ion binding"/>
    <property type="evidence" value="ECO:0007669"/>
    <property type="project" value="InterPro"/>
</dbReference>
<keyword evidence="5" id="KW-0249">Electron transport</keyword>
<dbReference type="InterPro" id="IPR009056">
    <property type="entry name" value="Cyt_c-like_dom"/>
</dbReference>
<comment type="PTM">
    <text evidence="8">Binds 1 heme c group covalently per subunit.</text>
</comment>
<protein>
    <recommendedName>
        <fullName evidence="1">Cytochrome c-551</fullName>
    </recommendedName>
    <alternativeName>
        <fullName evidence="7">Cytochrome c551</fullName>
    </alternativeName>
</protein>
<evidence type="ECO:0000313" key="11">
    <source>
        <dbReference type="EMBL" id="AAQ16651.1"/>
    </source>
</evidence>
<evidence type="ECO:0000256" key="8">
    <source>
        <dbReference type="PIRSR" id="PIRSR602324-1"/>
    </source>
</evidence>
<dbReference type="InterPro" id="IPR036909">
    <property type="entry name" value="Cyt_c-like_dom_sf"/>
</dbReference>
<feature type="chain" id="PRO_5004293118" description="Cytochrome c-551" evidence="9">
    <location>
        <begin position="22"/>
        <end position="103"/>
    </location>
</feature>
<dbReference type="GO" id="GO:0009055">
    <property type="term" value="F:electron transfer activity"/>
    <property type="evidence" value="ECO:0007669"/>
    <property type="project" value="InterPro"/>
</dbReference>
<dbReference type="PRINTS" id="PR00606">
    <property type="entry name" value="CYTCHROMECID"/>
</dbReference>
<reference evidence="11" key="1">
    <citation type="journal article" date="2003" name="Appl. Environ. Microbiol.">
        <title>A cytochrome c from a lupanine-transforming Pseudomonas putida strain is expressed in Escherichia coli during aerobic cultivation and efficiently exported and assembled in the periplasm.</title>
        <authorList>
            <person name="Kaderbhai M.A."/>
            <person name="Hopper D.J."/>
            <person name="Akhtar K.M."/>
            <person name="Abbas S.K."/>
            <person name="Kaderbhai N.N."/>
        </authorList>
    </citation>
    <scope>NUCLEOTIDE SEQUENCE</scope>
</reference>
<evidence type="ECO:0000256" key="7">
    <source>
        <dbReference type="ARBA" id="ARBA00031244"/>
    </source>
</evidence>
<feature type="signal peptide" evidence="9">
    <location>
        <begin position="1"/>
        <end position="21"/>
    </location>
</feature>
<dbReference type="Pfam" id="PF00034">
    <property type="entry name" value="Cytochrom_C"/>
    <property type="match status" value="1"/>
</dbReference>
<evidence type="ECO:0000256" key="6">
    <source>
        <dbReference type="ARBA" id="ARBA00023004"/>
    </source>
</evidence>